<dbReference type="InterPro" id="IPR014284">
    <property type="entry name" value="RNA_pol_sigma-70_dom"/>
</dbReference>
<keyword evidence="3" id="KW-0731">Sigma factor</keyword>
<dbReference type="GO" id="GO:0006352">
    <property type="term" value="P:DNA-templated transcription initiation"/>
    <property type="evidence" value="ECO:0007669"/>
    <property type="project" value="InterPro"/>
</dbReference>
<sequence>MVALPDESLVAKYASGCNEAFDVLLRRHQSRLFSYILSVVKNRDMADDIFQDTFVKAIMTIRQGRYSESGRFFSWLTRIAHNLIIDTFRQAKAENVVSADAGETDVLNRRELSEGNIEDHLASVQIDCDVRRLVAALPDNQREVLEMRYYRDMSFKEIADQTNVSINTALGRMRYAIINMRRLAERNHIALTV</sequence>
<name>A0A2V1J085_9BACT</name>
<dbReference type="NCBIfam" id="TIGR02937">
    <property type="entry name" value="sigma70-ECF"/>
    <property type="match status" value="1"/>
</dbReference>
<dbReference type="CDD" id="cd06171">
    <property type="entry name" value="Sigma70_r4"/>
    <property type="match status" value="1"/>
</dbReference>
<dbReference type="GO" id="GO:0003677">
    <property type="term" value="F:DNA binding"/>
    <property type="evidence" value="ECO:0007669"/>
    <property type="project" value="UniProtKB-KW"/>
</dbReference>
<dbReference type="AlphaFoldDB" id="A0A2V1J085"/>
<evidence type="ECO:0000259" key="7">
    <source>
        <dbReference type="Pfam" id="PF08281"/>
    </source>
</evidence>
<reference evidence="9" key="1">
    <citation type="submission" date="2018-02" db="EMBL/GenBank/DDBJ databases">
        <authorList>
            <person name="Clavel T."/>
            <person name="Strowig T."/>
        </authorList>
    </citation>
    <scope>NUCLEOTIDE SEQUENCE [LARGE SCALE GENOMIC DNA]</scope>
    <source>
        <strain evidence="9">DSM 100764</strain>
    </source>
</reference>
<keyword evidence="4" id="KW-0238">DNA-binding</keyword>
<dbReference type="Proteomes" id="UP000244925">
    <property type="component" value="Unassembled WGS sequence"/>
</dbReference>
<evidence type="ECO:0000256" key="1">
    <source>
        <dbReference type="ARBA" id="ARBA00010641"/>
    </source>
</evidence>
<comment type="similarity">
    <text evidence="1">Belongs to the sigma-70 factor family. ECF subfamily.</text>
</comment>
<dbReference type="RefSeq" id="WP_107035758.1">
    <property type="nucleotide sequence ID" value="NZ_CAOLHR010000025.1"/>
</dbReference>
<dbReference type="PANTHER" id="PTHR43133:SF8">
    <property type="entry name" value="RNA POLYMERASE SIGMA FACTOR HI_1459-RELATED"/>
    <property type="match status" value="1"/>
</dbReference>
<dbReference type="InterPro" id="IPR013249">
    <property type="entry name" value="RNA_pol_sigma70_r4_t2"/>
</dbReference>
<evidence type="ECO:0000256" key="2">
    <source>
        <dbReference type="ARBA" id="ARBA00023015"/>
    </source>
</evidence>
<dbReference type="Pfam" id="PF04542">
    <property type="entry name" value="Sigma70_r2"/>
    <property type="match status" value="1"/>
</dbReference>
<evidence type="ECO:0000256" key="5">
    <source>
        <dbReference type="ARBA" id="ARBA00023163"/>
    </source>
</evidence>
<keyword evidence="2" id="KW-0805">Transcription regulation</keyword>
<dbReference type="Pfam" id="PF08281">
    <property type="entry name" value="Sigma70_r4_2"/>
    <property type="match status" value="1"/>
</dbReference>
<accession>A0A2V1J085</accession>
<keyword evidence="9" id="KW-1185">Reference proteome</keyword>
<gene>
    <name evidence="8" type="ORF">C5O25_05625</name>
</gene>
<dbReference type="InterPro" id="IPR007627">
    <property type="entry name" value="RNA_pol_sigma70_r2"/>
</dbReference>
<proteinExistence type="inferred from homology"/>
<feature type="domain" description="RNA polymerase sigma factor 70 region 4 type 2" evidence="7">
    <location>
        <begin position="130"/>
        <end position="168"/>
    </location>
</feature>
<dbReference type="GeneID" id="93423817"/>
<organism evidence="8 9">
    <name type="scientific">Paramuribaculum intestinale</name>
    <dbReference type="NCBI Taxonomy" id="2094151"/>
    <lineage>
        <taxon>Bacteria</taxon>
        <taxon>Pseudomonadati</taxon>
        <taxon>Bacteroidota</taxon>
        <taxon>Bacteroidia</taxon>
        <taxon>Bacteroidales</taxon>
        <taxon>Muribaculaceae</taxon>
        <taxon>Paramuribaculum</taxon>
    </lineage>
</organism>
<dbReference type="PANTHER" id="PTHR43133">
    <property type="entry name" value="RNA POLYMERASE ECF-TYPE SIGMA FACTO"/>
    <property type="match status" value="1"/>
</dbReference>
<dbReference type="Gene3D" id="1.10.1740.10">
    <property type="match status" value="1"/>
</dbReference>
<dbReference type="GO" id="GO:0016987">
    <property type="term" value="F:sigma factor activity"/>
    <property type="evidence" value="ECO:0007669"/>
    <property type="project" value="UniProtKB-KW"/>
</dbReference>
<dbReference type="InterPro" id="IPR039425">
    <property type="entry name" value="RNA_pol_sigma-70-like"/>
</dbReference>
<dbReference type="Gene3D" id="1.10.10.10">
    <property type="entry name" value="Winged helix-like DNA-binding domain superfamily/Winged helix DNA-binding domain"/>
    <property type="match status" value="1"/>
</dbReference>
<evidence type="ECO:0000256" key="4">
    <source>
        <dbReference type="ARBA" id="ARBA00023125"/>
    </source>
</evidence>
<protein>
    <submittedName>
        <fullName evidence="8">RNA polymerase subunit sigma-24</fullName>
    </submittedName>
</protein>
<evidence type="ECO:0000256" key="3">
    <source>
        <dbReference type="ARBA" id="ARBA00023082"/>
    </source>
</evidence>
<evidence type="ECO:0000259" key="6">
    <source>
        <dbReference type="Pfam" id="PF04542"/>
    </source>
</evidence>
<dbReference type="EMBL" id="PUBV01000008">
    <property type="protein sequence ID" value="PWB08074.1"/>
    <property type="molecule type" value="Genomic_DNA"/>
</dbReference>
<feature type="domain" description="RNA polymerase sigma-70 region 2" evidence="6">
    <location>
        <begin position="24"/>
        <end position="92"/>
    </location>
</feature>
<evidence type="ECO:0000313" key="8">
    <source>
        <dbReference type="EMBL" id="PWB08074.1"/>
    </source>
</evidence>
<evidence type="ECO:0000313" key="9">
    <source>
        <dbReference type="Proteomes" id="UP000244925"/>
    </source>
</evidence>
<comment type="caution">
    <text evidence="8">The sequence shown here is derived from an EMBL/GenBank/DDBJ whole genome shotgun (WGS) entry which is preliminary data.</text>
</comment>
<dbReference type="SUPFAM" id="SSF88946">
    <property type="entry name" value="Sigma2 domain of RNA polymerase sigma factors"/>
    <property type="match status" value="1"/>
</dbReference>
<dbReference type="InterPro" id="IPR013325">
    <property type="entry name" value="RNA_pol_sigma_r2"/>
</dbReference>
<keyword evidence="5" id="KW-0804">Transcription</keyword>
<dbReference type="InterPro" id="IPR013324">
    <property type="entry name" value="RNA_pol_sigma_r3/r4-like"/>
</dbReference>
<dbReference type="SUPFAM" id="SSF88659">
    <property type="entry name" value="Sigma3 and sigma4 domains of RNA polymerase sigma factors"/>
    <property type="match status" value="1"/>
</dbReference>
<dbReference type="InterPro" id="IPR036388">
    <property type="entry name" value="WH-like_DNA-bd_sf"/>
</dbReference>